<dbReference type="GO" id="GO:0009898">
    <property type="term" value="C:cytoplasmic side of plasma membrane"/>
    <property type="evidence" value="ECO:0007669"/>
    <property type="project" value="UniProtKB-UniRule"/>
</dbReference>
<dbReference type="InterPro" id="IPR011990">
    <property type="entry name" value="TPR-like_helical_dom_sf"/>
</dbReference>
<keyword evidence="2" id="KW-0677">Repeat</keyword>
<dbReference type="EMBL" id="JAPTGG010000002">
    <property type="protein sequence ID" value="MCZ0864061.1"/>
    <property type="molecule type" value="Genomic_DNA"/>
</dbReference>
<dbReference type="Gene3D" id="1.25.40.10">
    <property type="entry name" value="Tetratricopeptide repeat domain"/>
    <property type="match status" value="2"/>
</dbReference>
<comment type="function">
    <text evidence="2">Modulates cellular lipopolysaccharide (LPS) levels by regulating LpxC, which is involved in lipid A biosynthesis. May act by modulating the proteolytic activity of FtsH towards LpxC. May also coordinate assembly of proteins involved in LPS synthesis at the plasma membrane.</text>
</comment>
<proteinExistence type="inferred from homology"/>
<dbReference type="GO" id="GO:0046890">
    <property type="term" value="P:regulation of lipid biosynthetic process"/>
    <property type="evidence" value="ECO:0007669"/>
    <property type="project" value="UniProtKB-UniRule"/>
</dbReference>
<keyword evidence="2" id="KW-0472">Membrane</keyword>
<dbReference type="InterPro" id="IPR019734">
    <property type="entry name" value="TPR_rpt"/>
</dbReference>
<keyword evidence="5" id="KW-1185">Reference proteome</keyword>
<dbReference type="Pfam" id="PF13432">
    <property type="entry name" value="TPR_16"/>
    <property type="match status" value="1"/>
</dbReference>
<accession>A0A9J6RJC1</accession>
<feature type="domain" description="LapB rubredoxin metal binding" evidence="3">
    <location>
        <begin position="365"/>
        <end position="388"/>
    </location>
</feature>
<evidence type="ECO:0000256" key="2">
    <source>
        <dbReference type="HAMAP-Rule" id="MF_00994"/>
    </source>
</evidence>
<dbReference type="AlphaFoldDB" id="A0A9J6RJC1"/>
<keyword evidence="2" id="KW-0408">Iron</keyword>
<evidence type="ECO:0000313" key="5">
    <source>
        <dbReference type="Proteomes" id="UP001069090"/>
    </source>
</evidence>
<feature type="binding site" evidence="2">
    <location>
        <position position="381"/>
    </location>
    <ligand>
        <name>Fe cation</name>
        <dbReference type="ChEBI" id="CHEBI:24875"/>
    </ligand>
</feature>
<keyword evidence="2" id="KW-0812">Transmembrane</keyword>
<dbReference type="InterPro" id="IPR030865">
    <property type="entry name" value="LapB"/>
</dbReference>
<dbReference type="GO" id="GO:0005506">
    <property type="term" value="F:iron ion binding"/>
    <property type="evidence" value="ECO:0007669"/>
    <property type="project" value="UniProtKB-UniRule"/>
</dbReference>
<reference evidence="4 5" key="1">
    <citation type="submission" date="2022-12" db="EMBL/GenBank/DDBJ databases">
        <title>Dasania phycosphaerae sp. nov., isolated from particulate material of the south coast of Korea.</title>
        <authorList>
            <person name="Jiang Y."/>
        </authorList>
    </citation>
    <scope>NUCLEOTIDE SEQUENCE [LARGE SCALE GENOMIC DNA]</scope>
    <source>
        <strain evidence="4 5">GY-19</strain>
    </source>
</reference>
<evidence type="ECO:0000259" key="3">
    <source>
        <dbReference type="Pfam" id="PF18073"/>
    </source>
</evidence>
<dbReference type="NCBIfam" id="NF008757">
    <property type="entry name" value="PRK11788.1-5"/>
    <property type="match status" value="1"/>
</dbReference>
<dbReference type="Proteomes" id="UP001069090">
    <property type="component" value="Unassembled WGS sequence"/>
</dbReference>
<gene>
    <name evidence="2 4" type="primary">lapB</name>
    <name evidence="4" type="ORF">O0V09_02545</name>
</gene>
<dbReference type="SMART" id="SM00028">
    <property type="entry name" value="TPR"/>
    <property type="match status" value="3"/>
</dbReference>
<evidence type="ECO:0000313" key="4">
    <source>
        <dbReference type="EMBL" id="MCZ0864061.1"/>
    </source>
</evidence>
<feature type="binding site" evidence="2">
    <location>
        <position position="384"/>
    </location>
    <ligand>
        <name>Fe cation</name>
        <dbReference type="ChEBI" id="CHEBI:24875"/>
    </ligand>
</feature>
<feature type="binding site" evidence="2">
    <location>
        <position position="367"/>
    </location>
    <ligand>
        <name>Fe cation</name>
        <dbReference type="ChEBI" id="CHEBI:24875"/>
    </ligand>
</feature>
<keyword evidence="2" id="KW-0802">TPR repeat</keyword>
<dbReference type="Pfam" id="PF18073">
    <property type="entry name" value="Zn_ribbon_LapB"/>
    <property type="match status" value="1"/>
</dbReference>
<feature type="binding site" evidence="2">
    <location>
        <position position="370"/>
    </location>
    <ligand>
        <name>Fe cation</name>
        <dbReference type="ChEBI" id="CHEBI:24875"/>
    </ligand>
</feature>
<comment type="caution">
    <text evidence="4">The sequence shown here is derived from an EMBL/GenBank/DDBJ whole genome shotgun (WGS) entry which is preliminary data.</text>
</comment>
<keyword evidence="2" id="KW-1133">Transmembrane helix</keyword>
<sequence length="399" mass="44988">MLDTWLLLLLVTAIGIGWYLGQRSSSLLSQQHVQSALQQQYYKGLNYLLNDQPDGALDAFIEALDVNSETLETHIAVGNLMRRKGEVERAIRIHQNLLSRPTLPREQLHQAHLELAKDFVSAGLLDRAERLLEDLIVDAPELHKTATLLLLEILQDEKEWAQAIEKAQQLLPKKSLLKAANSDPVIIRALSHYCCELAEQALDRRDYHSARKELKKSLNYDKNCVRASLLLARAEYETGHYEHAVKSLHKIRHQNLSYVSESINLLKLCSEKLNDPQSFQRYLSMCLDLYPSVSIVLALAAEIQNSEGDEAAAKFMGGELKRRPSLRGLDKLVALHMANSQGKAKENLAILQALISKLIHSKPQYRCQHCGFSGKQLHWLCPSCKQWGEVAPIRGAEGD</sequence>
<keyword evidence="2" id="KW-0997">Cell inner membrane</keyword>
<comment type="similarity">
    <text evidence="2">Belongs to the LapB family.</text>
</comment>
<name>A0A9J6RJC1_9GAMM</name>
<comment type="subcellular location">
    <subcellularLocation>
        <location evidence="2">Cell inner membrane</location>
        <topology evidence="2">Single-pass membrane protein</topology>
        <orientation evidence="2">Cytoplasmic side</orientation>
    </subcellularLocation>
</comment>
<dbReference type="HAMAP" id="MF_00994">
    <property type="entry name" value="LPS_assembly_LapB"/>
    <property type="match status" value="1"/>
</dbReference>
<dbReference type="Pfam" id="PF14559">
    <property type="entry name" value="TPR_19"/>
    <property type="match status" value="1"/>
</dbReference>
<evidence type="ECO:0000256" key="1">
    <source>
        <dbReference type="ARBA" id="ARBA00022723"/>
    </source>
</evidence>
<dbReference type="GO" id="GO:0008653">
    <property type="term" value="P:lipopolysaccharide metabolic process"/>
    <property type="evidence" value="ECO:0007669"/>
    <property type="project" value="InterPro"/>
</dbReference>
<dbReference type="RefSeq" id="WP_258330219.1">
    <property type="nucleotide sequence ID" value="NZ_JAPTGG010000002.1"/>
</dbReference>
<keyword evidence="1 2" id="KW-0479">Metal-binding</keyword>
<dbReference type="SUPFAM" id="SSF48452">
    <property type="entry name" value="TPR-like"/>
    <property type="match status" value="1"/>
</dbReference>
<keyword evidence="2" id="KW-1003">Cell membrane</keyword>
<dbReference type="InterPro" id="IPR041166">
    <property type="entry name" value="Rubredoxin_2"/>
</dbReference>
<feature type="topological domain" description="Cytoplasmic" evidence="2">
    <location>
        <begin position="22"/>
        <end position="399"/>
    </location>
</feature>
<protein>
    <recommendedName>
        <fullName evidence="2">Lipopolysaccharide assembly protein B</fullName>
    </recommendedName>
</protein>
<organism evidence="4 5">
    <name type="scientific">Dasania phycosphaerae</name>
    <dbReference type="NCBI Taxonomy" id="2950436"/>
    <lineage>
        <taxon>Bacteria</taxon>
        <taxon>Pseudomonadati</taxon>
        <taxon>Pseudomonadota</taxon>
        <taxon>Gammaproteobacteria</taxon>
        <taxon>Cellvibrionales</taxon>
        <taxon>Spongiibacteraceae</taxon>
        <taxon>Dasania</taxon>
    </lineage>
</organism>